<evidence type="ECO:0000313" key="1">
    <source>
        <dbReference type="EMBL" id="EMF83179.1"/>
    </source>
</evidence>
<protein>
    <submittedName>
        <fullName evidence="1">Uncharacterized protein</fullName>
    </submittedName>
</protein>
<reference evidence="1 2" key="1">
    <citation type="submission" date="2013-01" db="EMBL/GenBank/DDBJ databases">
        <authorList>
            <person name="Harkins D.M."/>
            <person name="Durkin A.S."/>
            <person name="Brinkac L.M."/>
            <person name="Haft D.H."/>
            <person name="Selengut J.D."/>
            <person name="Sanka R."/>
            <person name="DePew J."/>
            <person name="Purushe J."/>
            <person name="Tulsiani S.M."/>
            <person name="Graham G.C."/>
            <person name="Burns M.-A."/>
            <person name="Dohnt M.F."/>
            <person name="Smythe L.D."/>
            <person name="McKay D.B."/>
            <person name="Craig S.B."/>
            <person name="Vinetz J.M."/>
            <person name="Sutton G.G."/>
            <person name="Nierman W.C."/>
            <person name="Fouts D.E."/>
        </authorList>
    </citation>
    <scope>NUCLEOTIDE SEQUENCE [LARGE SCALE GENOMIC DNA]</scope>
    <source>
        <strain evidence="1 2">LT2116</strain>
    </source>
</reference>
<sequence length="104" mass="12759">MPVSEQFFPRFRNKSSLSENLCPGYFVFFSQHPRLDMEAKMALVRKTENEIDRQLRYFLEEKLEGILEEAQKTRKRRQELFHTKKIKKMEQIWNKQTVHKKRLN</sequence>
<dbReference type="Proteomes" id="UP000011770">
    <property type="component" value="Unassembled WGS sequence"/>
</dbReference>
<comment type="caution">
    <text evidence="1">The sequence shown here is derived from an EMBL/GenBank/DDBJ whole genome shotgun (WGS) entry which is preliminary data.</text>
</comment>
<dbReference type="EMBL" id="AHOR02000014">
    <property type="protein sequence ID" value="EMF83179.1"/>
    <property type="molecule type" value="Genomic_DNA"/>
</dbReference>
<proteinExistence type="predicted"/>
<gene>
    <name evidence="1" type="ORF">LEP1GSC188_4515</name>
</gene>
<organism evidence="1 2">
    <name type="scientific">Leptospira weilii serovar Topaz str. LT2116</name>
    <dbReference type="NCBI Taxonomy" id="1088540"/>
    <lineage>
        <taxon>Bacteria</taxon>
        <taxon>Pseudomonadati</taxon>
        <taxon>Spirochaetota</taxon>
        <taxon>Spirochaetia</taxon>
        <taxon>Leptospirales</taxon>
        <taxon>Leptospiraceae</taxon>
        <taxon>Leptospira</taxon>
    </lineage>
</organism>
<dbReference type="AlphaFoldDB" id="M3GB56"/>
<name>M3GB56_9LEPT</name>
<accession>M3GB56</accession>
<evidence type="ECO:0000313" key="2">
    <source>
        <dbReference type="Proteomes" id="UP000011770"/>
    </source>
</evidence>